<dbReference type="Proteomes" id="UP000034753">
    <property type="component" value="Unassembled WGS sequence"/>
</dbReference>
<dbReference type="InterPro" id="IPR024079">
    <property type="entry name" value="MetalloPept_cat_dom_sf"/>
</dbReference>
<sequence>EDAEKYVDYFLESGPFDNYKDKFNFYYIGNYQPACELYNNIAILCYSSELVQKSASCPNDQIVVLSSDYGTSIRSSNYLNVMSINIKHPMSVLLHEFGHSFVNLAEEYVPAKIPRNSGGNCVEDCVDFGGKNDGCYTECSRTDYSRSVESGVMRTLSSEEYGRFNEFVITNRIDELTGGSAGSAKITGNAINENRNCPSQSYYLIEGSYSEKLDVVKKEVVQGYFGDSGYGGFLFDLILADDSRVNIGKFSPEFIFSDGVGESLPGEVLGSPSEIDGETFISDKNFYLKVPIIEDAKRVEKGRVR</sequence>
<comment type="caution">
    <text evidence="1">The sequence shown here is derived from an EMBL/GenBank/DDBJ whole genome shotgun (WGS) entry which is preliminary data.</text>
</comment>
<protein>
    <recommendedName>
        <fullName evidence="3">Peptidase M64</fullName>
    </recommendedName>
</protein>
<evidence type="ECO:0008006" key="3">
    <source>
        <dbReference type="Google" id="ProtNLM"/>
    </source>
</evidence>
<proteinExistence type="predicted"/>
<evidence type="ECO:0000313" key="1">
    <source>
        <dbReference type="EMBL" id="KKS10962.1"/>
    </source>
</evidence>
<feature type="non-terminal residue" evidence="1">
    <location>
        <position position="1"/>
    </location>
</feature>
<dbReference type="AlphaFoldDB" id="A0A0G0WFZ7"/>
<evidence type="ECO:0000313" key="2">
    <source>
        <dbReference type="Proteomes" id="UP000034753"/>
    </source>
</evidence>
<dbReference type="EMBL" id="LCBN01000090">
    <property type="protein sequence ID" value="KKS10962.1"/>
    <property type="molecule type" value="Genomic_DNA"/>
</dbReference>
<accession>A0A0G0WFZ7</accession>
<dbReference type="PATRIC" id="fig|1618429.3.peg.1268"/>
<dbReference type="Gene3D" id="3.40.390.10">
    <property type="entry name" value="Collagenase (Catalytic Domain)"/>
    <property type="match status" value="1"/>
</dbReference>
<organism evidence="1 2">
    <name type="scientific">Candidatus Daviesbacteria bacterium GW2011_GWB1_41_5</name>
    <dbReference type="NCBI Taxonomy" id="1618429"/>
    <lineage>
        <taxon>Bacteria</taxon>
        <taxon>Candidatus Daviesiibacteriota</taxon>
    </lineage>
</organism>
<gene>
    <name evidence="1" type="ORF">UU67_C0090G0007</name>
</gene>
<name>A0A0G0WFZ7_9BACT</name>
<reference evidence="1 2" key="1">
    <citation type="journal article" date="2015" name="Nature">
        <title>rRNA introns, odd ribosomes, and small enigmatic genomes across a large radiation of phyla.</title>
        <authorList>
            <person name="Brown C.T."/>
            <person name="Hug L.A."/>
            <person name="Thomas B.C."/>
            <person name="Sharon I."/>
            <person name="Castelle C.J."/>
            <person name="Singh A."/>
            <person name="Wilkins M.J."/>
            <person name="Williams K.H."/>
            <person name="Banfield J.F."/>
        </authorList>
    </citation>
    <scope>NUCLEOTIDE SEQUENCE [LARGE SCALE GENOMIC DNA]</scope>
</reference>
<dbReference type="GO" id="GO:0008237">
    <property type="term" value="F:metallopeptidase activity"/>
    <property type="evidence" value="ECO:0007669"/>
    <property type="project" value="InterPro"/>
</dbReference>